<feature type="compositionally biased region" description="Polar residues" evidence="12">
    <location>
        <begin position="1163"/>
        <end position="1192"/>
    </location>
</feature>
<accession>A0A5C6NH02</accession>
<evidence type="ECO:0000259" key="13">
    <source>
        <dbReference type="PROSITE" id="PS50003"/>
    </source>
</evidence>
<keyword evidence="6" id="KW-0967">Endosome</keyword>
<dbReference type="Gene3D" id="2.30.29.30">
    <property type="entry name" value="Pleckstrin-homology domain (PH domain)/Phosphotyrosine-binding domain (PTB)"/>
    <property type="match status" value="1"/>
</dbReference>
<dbReference type="GO" id="GO:0010008">
    <property type="term" value="C:endosome membrane"/>
    <property type="evidence" value="ECO:0007669"/>
    <property type="project" value="UniProtKB-SubCell"/>
</dbReference>
<dbReference type="PANTHER" id="PTHR11679">
    <property type="entry name" value="VESICLE PROTEIN SORTING-ASSOCIATED"/>
    <property type="match status" value="1"/>
</dbReference>
<dbReference type="Gene3D" id="3.40.50.2060">
    <property type="match status" value="1"/>
</dbReference>
<dbReference type="PROSITE" id="PS50003">
    <property type="entry name" value="PH_DOMAIN"/>
    <property type="match status" value="1"/>
</dbReference>
<dbReference type="InterPro" id="IPR027482">
    <property type="entry name" value="Sec1-like_dom2"/>
</dbReference>
<dbReference type="SUPFAM" id="SSF56815">
    <property type="entry name" value="Sec1/munc18-like (SM) proteins"/>
    <property type="match status" value="1"/>
</dbReference>
<evidence type="ECO:0000256" key="4">
    <source>
        <dbReference type="ARBA" id="ARBA00022448"/>
    </source>
</evidence>
<dbReference type="InterPro" id="IPR001619">
    <property type="entry name" value="Sec1-like"/>
</dbReference>
<evidence type="ECO:0000256" key="6">
    <source>
        <dbReference type="ARBA" id="ARBA00022753"/>
    </source>
</evidence>
<feature type="region of interest" description="Disordered" evidence="12">
    <location>
        <begin position="549"/>
        <end position="606"/>
    </location>
</feature>
<dbReference type="InterPro" id="IPR043127">
    <property type="entry name" value="Sec-1-like_dom3a"/>
</dbReference>
<dbReference type="InterPro" id="IPR001849">
    <property type="entry name" value="PH_domain"/>
</dbReference>
<organism evidence="14 15">
    <name type="scientific">Takifugu flavidus</name>
    <name type="common">sansaifugu</name>
    <dbReference type="NCBI Taxonomy" id="433684"/>
    <lineage>
        <taxon>Eukaryota</taxon>
        <taxon>Metazoa</taxon>
        <taxon>Chordata</taxon>
        <taxon>Craniata</taxon>
        <taxon>Vertebrata</taxon>
        <taxon>Euteleostomi</taxon>
        <taxon>Actinopterygii</taxon>
        <taxon>Neopterygii</taxon>
        <taxon>Teleostei</taxon>
        <taxon>Neoteleostei</taxon>
        <taxon>Acanthomorphata</taxon>
        <taxon>Eupercaria</taxon>
        <taxon>Tetraodontiformes</taxon>
        <taxon>Tetradontoidea</taxon>
        <taxon>Tetraodontidae</taxon>
        <taxon>Takifugu</taxon>
    </lineage>
</organism>
<feature type="compositionally biased region" description="Basic and acidic residues" evidence="12">
    <location>
        <begin position="580"/>
        <end position="594"/>
    </location>
</feature>
<dbReference type="FunFam" id="3.40.50.2060:FF:000003">
    <property type="entry name" value="vacuolar protein sorting-associated protein 45 isoform X1"/>
    <property type="match status" value="1"/>
</dbReference>
<keyword evidence="7" id="KW-0653">Protein transport</keyword>
<dbReference type="FunFam" id="3.90.830.10:FF:000002">
    <property type="entry name" value="Vacuolar protein sorting-associated protein 45"/>
    <property type="match status" value="1"/>
</dbReference>
<evidence type="ECO:0000313" key="14">
    <source>
        <dbReference type="EMBL" id="TWW65931.1"/>
    </source>
</evidence>
<dbReference type="InterPro" id="IPR011993">
    <property type="entry name" value="PH-like_dom_sf"/>
</dbReference>
<keyword evidence="4" id="KW-0813">Transport</keyword>
<comment type="caution">
    <text evidence="14">The sequence shown here is derived from an EMBL/GenBank/DDBJ whole genome shotgun (WGS) entry which is preliminary data.</text>
</comment>
<keyword evidence="9" id="KW-0472">Membrane</keyword>
<protein>
    <recommendedName>
        <fullName evidence="11">Vacuolar protein sorting-associated protein 45</fullName>
    </recommendedName>
</protein>
<evidence type="ECO:0000256" key="11">
    <source>
        <dbReference type="ARBA" id="ARBA00073001"/>
    </source>
</evidence>
<proteinExistence type="inferred from homology"/>
<reference evidence="14 15" key="1">
    <citation type="submission" date="2019-04" db="EMBL/GenBank/DDBJ databases">
        <title>Chromosome genome assembly for Takifugu flavidus.</title>
        <authorList>
            <person name="Xiao S."/>
        </authorList>
    </citation>
    <scope>NUCLEOTIDE SEQUENCE [LARGE SCALE GENOMIC DNA]</scope>
    <source>
        <strain evidence="14">HTHZ2018</strain>
        <tissue evidence="14">Muscle</tissue>
    </source>
</reference>
<dbReference type="Gene3D" id="3.90.830.10">
    <property type="entry name" value="Syntaxin Binding Protein 1, Chain A, domain 2"/>
    <property type="match status" value="1"/>
</dbReference>
<comment type="function">
    <text evidence="10">May play a role in vesicle-mediated protein trafficking from the Golgi stack through the trans-Golgi network.</text>
</comment>
<evidence type="ECO:0000256" key="2">
    <source>
        <dbReference type="ARBA" id="ARBA00004481"/>
    </source>
</evidence>
<evidence type="ECO:0000256" key="3">
    <source>
        <dbReference type="ARBA" id="ARBA00009884"/>
    </source>
</evidence>
<dbReference type="Pfam" id="PF00995">
    <property type="entry name" value="Sec1"/>
    <property type="match status" value="1"/>
</dbReference>
<feature type="domain" description="PH" evidence="13">
    <location>
        <begin position="661"/>
        <end position="796"/>
    </location>
</feature>
<evidence type="ECO:0000256" key="7">
    <source>
        <dbReference type="ARBA" id="ARBA00022927"/>
    </source>
</evidence>
<comment type="subcellular location">
    <subcellularLocation>
        <location evidence="2">Endosome membrane</location>
        <topology evidence="2">Peripheral membrane protein</topology>
    </subcellularLocation>
    <subcellularLocation>
        <location evidence="1">Golgi apparatus membrane</location>
        <topology evidence="1">Peripheral membrane protein</topology>
    </subcellularLocation>
</comment>
<dbReference type="SMART" id="SM00233">
    <property type="entry name" value="PH"/>
    <property type="match status" value="1"/>
</dbReference>
<evidence type="ECO:0000256" key="9">
    <source>
        <dbReference type="ARBA" id="ARBA00023136"/>
    </source>
</evidence>
<sequence length="1314" mass="147096">MNVTLAVKQYVTKMIENSGPGMKVLLMDRETTSIVSVVYTQSEILQKEVYLFERIDSKNRDNMKHLKAICFLRPTKENVEQLIQELRRPKYSVYFIYFSNVISKSEIKALAEADEQEVVAEVQEFYGDFIAVNPHLFSLNLQGVARGRSWDSSMLSRCTHGLTSVLLALKKCPMIRYQLSSDMAKRLGESVKQIITKEYELFDFRKTEVPPVLLILDRSDDAITPLLNQWTYQAMVHELLGLNNNRIDLSRVPGISKDLREVVLSADNDEFYANNLYLNFGEIGTNIKNLMEDFQKKKPKGQQKLESISDMKAFVENYPQFKKMSGTVSKHVTVVGELSRLVSERRLMEVSEVEQELACQNDHSSAQQKVRRLLQNPRVTELDAVRLVMLYALRYERHSSSILPALMDELSKRGVSERHRRMVKSVVEYGGKRVRGSDLITATDAVAITKQFFKGFSGVENVYTQHQPLLNDTLDQLIKGRLKDSQFPYLGASSLRDRPQDIIVFIIGGATFEEALSVYNLNRSSPGVRIVLGGSSIHNTNSFLEEVMSATGHSSDRPAGTGRHRSTGLGAFVVPPNIPPDRDRPPRPCDRPASSEENEEERGEQTGRNAFCSSASFFHPSIHPSIHPSVRPTIPTRSGDEDLLLFISPGVQDSGQQPTQQPDKVGWIRKFCGRGIFRELWRNRFMILRGEHLYISEKEVKDDRKAQEVFHLADYERSEELRKAKSRSKKNHSRFILLRCKRPGNSLKRISKSAEKTLKFASLPEPFGLWVPNLLFLAVSPEEKESWINALNVAVTRAKNRSFDEVTIEEDGVLAHPTRDRAKIPYSRRLPTRGHLLAVASTSSHGMLTLDLVAEEDGALQEYDDDCDDSWENDLQMEGSCVQTDLIQSRQRADTDVSKLRVTSKEPKVKTSSLPRGSERSWGKSSHLDAAKVHKKHQVLQAQSRTPQPGKRFIAHARSRCASMDEVLSSRPAMIRSELRSALRRCPTEEAAGSAAGSASPVQPVGQLQSLIAQRMQRAQELLEEMRLQELQKAKVERERGGGSPYLKGVDSPRLHHLRGADSAHSRSSGSPRSRSSDSPRLRGKDSPRLRGRESPRSKAKRNRTKGADSPRSRGSSSPATRTKDSPQPKESLQLTAADAGSSPQVQGPSRCSGPDPEDVPAAQNSPEPNTRGSNTSQVKSGSALLQKSETCGSDPGSPRSDQKTSPSPSGSFESSHSRTADNPCVSPPSPVLLREDDLDVASQRAEAERLLEEAVSSWKEAQEVLQEVKELQSQTLRRQRRRTYEKMMPTPAMTDESDTMASPTSPEEDGEKA</sequence>
<dbReference type="Gene3D" id="1.25.40.60">
    <property type="match status" value="1"/>
</dbReference>
<keyword evidence="5" id="KW-0597">Phosphoprotein</keyword>
<dbReference type="SUPFAM" id="SSF50729">
    <property type="entry name" value="PH domain-like"/>
    <property type="match status" value="1"/>
</dbReference>
<dbReference type="GO" id="GO:0016192">
    <property type="term" value="P:vesicle-mediated transport"/>
    <property type="evidence" value="ECO:0007669"/>
    <property type="project" value="InterPro"/>
</dbReference>
<feature type="compositionally biased region" description="Low complexity" evidence="12">
    <location>
        <begin position="1206"/>
        <end position="1215"/>
    </location>
</feature>
<evidence type="ECO:0000256" key="1">
    <source>
        <dbReference type="ARBA" id="ARBA00004395"/>
    </source>
</evidence>
<evidence type="ECO:0000256" key="10">
    <source>
        <dbReference type="ARBA" id="ARBA00054745"/>
    </source>
</evidence>
<feature type="region of interest" description="Disordered" evidence="12">
    <location>
        <begin position="892"/>
        <end position="925"/>
    </location>
</feature>
<feature type="compositionally biased region" description="Basic and acidic residues" evidence="12">
    <location>
        <begin position="1051"/>
        <end position="1065"/>
    </location>
</feature>
<evidence type="ECO:0000256" key="8">
    <source>
        <dbReference type="ARBA" id="ARBA00023034"/>
    </source>
</evidence>
<feature type="region of interest" description="Disordered" evidence="12">
    <location>
        <begin position="1034"/>
        <end position="1240"/>
    </location>
</feature>
<feature type="compositionally biased region" description="Basic and acidic residues" evidence="12">
    <location>
        <begin position="1075"/>
        <end position="1097"/>
    </location>
</feature>
<dbReference type="Proteomes" id="UP000324091">
    <property type="component" value="Chromosome 21"/>
</dbReference>
<evidence type="ECO:0000256" key="12">
    <source>
        <dbReference type="SAM" id="MobiDB-lite"/>
    </source>
</evidence>
<gene>
    <name evidence="14" type="ORF">D4764_21G0008310</name>
</gene>
<feature type="region of interest" description="Disordered" evidence="12">
    <location>
        <begin position="1273"/>
        <end position="1314"/>
    </location>
</feature>
<dbReference type="InterPro" id="IPR043154">
    <property type="entry name" value="Sec-1-like_dom1"/>
</dbReference>
<keyword evidence="8" id="KW-0333">Golgi apparatus</keyword>
<dbReference type="FunFam" id="1.25.40.60:FF:000003">
    <property type="entry name" value="Vacuolar protein sorting-associated protein 45"/>
    <property type="match status" value="1"/>
</dbReference>
<feature type="compositionally biased region" description="Basic and acidic residues" evidence="12">
    <location>
        <begin position="892"/>
        <end position="909"/>
    </location>
</feature>
<dbReference type="GO" id="GO:0000139">
    <property type="term" value="C:Golgi membrane"/>
    <property type="evidence" value="ECO:0007669"/>
    <property type="project" value="UniProtKB-SubCell"/>
</dbReference>
<dbReference type="Gene3D" id="3.40.50.1910">
    <property type="match status" value="1"/>
</dbReference>
<keyword evidence="15" id="KW-1185">Reference proteome</keyword>
<evidence type="ECO:0000313" key="15">
    <source>
        <dbReference type="Proteomes" id="UP000324091"/>
    </source>
</evidence>
<evidence type="ECO:0000256" key="5">
    <source>
        <dbReference type="ARBA" id="ARBA00022553"/>
    </source>
</evidence>
<dbReference type="EMBL" id="RHFK02000014">
    <property type="protein sequence ID" value="TWW65931.1"/>
    <property type="molecule type" value="Genomic_DNA"/>
</dbReference>
<dbReference type="InterPro" id="IPR036045">
    <property type="entry name" value="Sec1-like_sf"/>
</dbReference>
<name>A0A5C6NH02_9TELE</name>
<comment type="similarity">
    <text evidence="3">Belongs to the STXBP/unc-18/SEC1 family.</text>
</comment>
<dbReference type="GO" id="GO:0015031">
    <property type="term" value="P:protein transport"/>
    <property type="evidence" value="ECO:0007669"/>
    <property type="project" value="UniProtKB-KW"/>
</dbReference>